<evidence type="ECO:0000313" key="1">
    <source>
        <dbReference type="EMBL" id="SDL70913.1"/>
    </source>
</evidence>
<organism evidence="1 2">
    <name type="scientific">Romboutsia lituseburensis DSM 797</name>
    <dbReference type="NCBI Taxonomy" id="1121325"/>
    <lineage>
        <taxon>Bacteria</taxon>
        <taxon>Bacillati</taxon>
        <taxon>Bacillota</taxon>
        <taxon>Clostridia</taxon>
        <taxon>Peptostreptococcales</taxon>
        <taxon>Peptostreptococcaceae</taxon>
        <taxon>Romboutsia</taxon>
    </lineage>
</organism>
<sequence length="85" mass="10002">MSCPNCKCNKSKASNIDPEEYQELKEYFQDEIIDFKIIDYINDNNEHSSYVEVEFEDYIVELENINTSNLTLDTVIDTIIKNNLK</sequence>
<reference evidence="1 2" key="1">
    <citation type="submission" date="2016-10" db="EMBL/GenBank/DDBJ databases">
        <authorList>
            <person name="de Groot N.N."/>
        </authorList>
    </citation>
    <scope>NUCLEOTIDE SEQUENCE [LARGE SCALE GENOMIC DNA]</scope>
    <source>
        <strain evidence="1 2">DSM 797</strain>
    </source>
</reference>
<dbReference type="Proteomes" id="UP000199068">
    <property type="component" value="Unassembled WGS sequence"/>
</dbReference>
<proteinExistence type="predicted"/>
<name>A0A1G9M9Y1_9FIRM</name>
<dbReference type="RefSeq" id="WP_092724843.1">
    <property type="nucleotide sequence ID" value="NZ_FNGW01000003.1"/>
</dbReference>
<protein>
    <submittedName>
        <fullName evidence="1">Uncharacterized protein</fullName>
    </submittedName>
</protein>
<keyword evidence="2" id="KW-1185">Reference proteome</keyword>
<dbReference type="EMBL" id="FNGW01000003">
    <property type="protein sequence ID" value="SDL70913.1"/>
    <property type="molecule type" value="Genomic_DNA"/>
</dbReference>
<evidence type="ECO:0000313" key="2">
    <source>
        <dbReference type="Proteomes" id="UP000199068"/>
    </source>
</evidence>
<accession>A0A1G9M9Y1</accession>
<gene>
    <name evidence="1" type="ORF">SAMN04515677_103133</name>
</gene>
<dbReference type="AlphaFoldDB" id="A0A1G9M9Y1"/>